<name>A0A1I4QH70_ECTMO</name>
<keyword evidence="3" id="KW-1185">Reference proteome</keyword>
<evidence type="ECO:0000313" key="3">
    <source>
        <dbReference type="Proteomes" id="UP000199556"/>
    </source>
</evidence>
<dbReference type="EMBL" id="FOUO01000004">
    <property type="protein sequence ID" value="SFM39377.1"/>
    <property type="molecule type" value="Genomic_DNA"/>
</dbReference>
<sequence>MSRAGIEPAVRKGHEAWRTIWEQLDAAERSRAVIAFLERLRDPAARLERVCDATLKTLARRKRFRVETLKRMGNPQLAEVLLPHVPAVLGAREWTLLFLGYFADYKTAIMCRFLDLCGVEHDERGFVVGGDERIRPPRDMEAVTATLVESFGVREVALYFGVLRLMDPELWQFLEPVLPGLWQDLEAQGEKPEEGAGPVSCAPTPAREGGGALDVSEDFTQLDRVIIEQILATLSRQDRALTPDELVDLVESVHALDTGRQRTYFHLGFLDALLPGRAAEMNRPEMNDGRRHWYLSGLLAGHVRQRDHEAVKTCLRRHADALRAASAIPGGAGASLVNEVYPYLLEAGFTQEAIRLLRGQRRHLTARTVRRVLESAARALHAGEAELANVLLVELKEGMPHAALDAEEQRELHPLLERRLGQALQARGNFAGARTLYQGLLESGGGEDPGLLADMGLVLGGFRSLEELELPQDAEQGRNLLAQLRNGRPYFSQALERFGRAAVAAHYALGFMGYLTWVEAEGLDAGREEALDHVNEALVGLMSDAASLAAEHHALLDRCRFMQSVLLMARLDRGSARAAMEAWRAIAGEMPALAGLGVQRLMECADLVDPALAAEIAEAVWRRHGESAPGIVERPEWIARSAYLLDALLALCRESAGRDKAGQWRLWSSLVSAALSAGRVEMAQEGLDALESLASDSRFCQPLLAWLEAPERVDPAWSETEVLRARVRLYRRLGKDAEAFAQLRALFFALRDTRPVEAGQILGLFREYGASPEHYADLSLPAGEAAETGQEADLDRRLQEGAEVTVLFVGGNETQARHAEEVIRTVAADWPGVRVIFRLTGWSSNWGREVDALARQAAEADAVVLMTMMRTLLGRALREALNDPPRPWVPCTGTGRGALVESIRRAARVGLRMTLQESP</sequence>
<evidence type="ECO:0000313" key="2">
    <source>
        <dbReference type="EMBL" id="SFM39377.1"/>
    </source>
</evidence>
<reference evidence="2" key="1">
    <citation type="submission" date="2016-10" db="EMBL/GenBank/DDBJ databases">
        <authorList>
            <person name="de Groot N.N."/>
        </authorList>
    </citation>
    <scope>NUCLEOTIDE SEQUENCE [LARGE SCALE GENOMIC DNA]</scope>
    <source>
        <strain evidence="2">DSM 4180</strain>
    </source>
</reference>
<accession>A0A1I4QH70</accession>
<dbReference type="STRING" id="195064.SAMN05421721_104152"/>
<proteinExistence type="predicted"/>
<feature type="region of interest" description="Disordered" evidence="1">
    <location>
        <begin position="188"/>
        <end position="212"/>
    </location>
</feature>
<dbReference type="Proteomes" id="UP000199556">
    <property type="component" value="Unassembled WGS sequence"/>
</dbReference>
<evidence type="ECO:0000256" key="1">
    <source>
        <dbReference type="SAM" id="MobiDB-lite"/>
    </source>
</evidence>
<gene>
    <name evidence="2" type="ORF">SAMN05421721_104152</name>
</gene>
<dbReference type="OrthoDB" id="5788999at2"/>
<dbReference type="AlphaFoldDB" id="A0A1I4QH70"/>
<dbReference type="RefSeq" id="WP_090484053.1">
    <property type="nucleotide sequence ID" value="NZ_FOUO01000004.1"/>
</dbReference>
<organism evidence="2 3">
    <name type="scientific">Ectothiorhodospira mobilis</name>
    <dbReference type="NCBI Taxonomy" id="195064"/>
    <lineage>
        <taxon>Bacteria</taxon>
        <taxon>Pseudomonadati</taxon>
        <taxon>Pseudomonadota</taxon>
        <taxon>Gammaproteobacteria</taxon>
        <taxon>Chromatiales</taxon>
        <taxon>Ectothiorhodospiraceae</taxon>
        <taxon>Ectothiorhodospira</taxon>
    </lineage>
</organism>
<protein>
    <submittedName>
        <fullName evidence="2">Uncharacterized protein</fullName>
    </submittedName>
</protein>